<keyword evidence="3" id="KW-1003">Cell membrane</keyword>
<dbReference type="EMBL" id="FWFN01000007">
    <property type="protein sequence ID" value="SLN64564.1"/>
    <property type="molecule type" value="Genomic_DNA"/>
</dbReference>
<feature type="domain" description="ABC transmembrane type-1" evidence="9">
    <location>
        <begin position="93"/>
        <end position="275"/>
    </location>
</feature>
<dbReference type="PROSITE" id="PS50928">
    <property type="entry name" value="ABC_TM1"/>
    <property type="match status" value="1"/>
</dbReference>
<comment type="subcellular location">
    <subcellularLocation>
        <location evidence="1 7">Cell membrane</location>
        <topology evidence="1 7">Multi-pass membrane protein</topology>
    </subcellularLocation>
</comment>
<dbReference type="Pfam" id="PF00528">
    <property type="entry name" value="BPD_transp_1"/>
    <property type="match status" value="1"/>
</dbReference>
<evidence type="ECO:0000256" key="6">
    <source>
        <dbReference type="ARBA" id="ARBA00023136"/>
    </source>
</evidence>
<dbReference type="InterPro" id="IPR035906">
    <property type="entry name" value="MetI-like_sf"/>
</dbReference>
<dbReference type="Gene3D" id="1.10.3720.10">
    <property type="entry name" value="MetI-like"/>
    <property type="match status" value="1"/>
</dbReference>
<evidence type="ECO:0000259" key="9">
    <source>
        <dbReference type="PROSITE" id="PS50928"/>
    </source>
</evidence>
<evidence type="ECO:0000256" key="7">
    <source>
        <dbReference type="RuleBase" id="RU363032"/>
    </source>
</evidence>
<proteinExistence type="inferred from homology"/>
<accession>A0A1X6ZXQ0</accession>
<keyword evidence="11" id="KW-1185">Reference proteome</keyword>
<feature type="transmembrane region" description="Helical" evidence="7">
    <location>
        <begin position="128"/>
        <end position="147"/>
    </location>
</feature>
<dbReference type="CDD" id="cd06261">
    <property type="entry name" value="TM_PBP2"/>
    <property type="match status" value="1"/>
</dbReference>
<keyword evidence="4 7" id="KW-0812">Transmembrane</keyword>
<reference evidence="10 11" key="1">
    <citation type="submission" date="2017-03" db="EMBL/GenBank/DDBJ databases">
        <authorList>
            <person name="Afonso C.L."/>
            <person name="Miller P.J."/>
            <person name="Scott M.A."/>
            <person name="Spackman E."/>
            <person name="Goraichik I."/>
            <person name="Dimitrov K.M."/>
            <person name="Suarez D.L."/>
            <person name="Swayne D.E."/>
        </authorList>
    </citation>
    <scope>NUCLEOTIDE SEQUENCE [LARGE SCALE GENOMIC DNA]</scope>
    <source>
        <strain evidence="10 11">CECT 7751</strain>
    </source>
</reference>
<feature type="transmembrane region" description="Helical" evidence="7">
    <location>
        <begin position="40"/>
        <end position="57"/>
    </location>
</feature>
<sequence length="294" mass="32214">MSDTQIPADTGKHRRANIESHEATPVAPPPSVTRRLVTNLVPPILAGILVILAYAWVRSGLPPHRQFLMPSGTGIWELAFGIPDFVLELLRRSVTTMAIAVTGLGLSISFGCVMGIVMFRFLFLEKAIFPYLVVLQSVPVLAIVPLIQSALGFGFMPKVLIVALFTFFAVPTTLLLGLKSVDRNILNLFKLQNASWWVTLRKACLPFAGPTLFAGFSISGSLAVIAAITSELFFLSGEGGLGQLLMNAKIDFKYEQMYAALIMASVLSIAVYLFFKWLGNRLFSHWHEASGKQQ</sequence>
<gene>
    <name evidence="10" type="primary">ssuC_5</name>
    <name evidence="10" type="ORF">PSM7751_03285</name>
</gene>
<dbReference type="OrthoDB" id="9786495at2"/>
<dbReference type="GO" id="GO:0005886">
    <property type="term" value="C:plasma membrane"/>
    <property type="evidence" value="ECO:0007669"/>
    <property type="project" value="UniProtKB-SubCell"/>
</dbReference>
<keyword evidence="2 7" id="KW-0813">Transport</keyword>
<dbReference type="RefSeq" id="WP_085889499.1">
    <property type="nucleotide sequence ID" value="NZ_FWFN01000007.1"/>
</dbReference>
<name>A0A1X6ZXQ0_9RHOB</name>
<feature type="transmembrane region" description="Helical" evidence="7">
    <location>
        <begin position="257"/>
        <end position="275"/>
    </location>
</feature>
<dbReference type="Proteomes" id="UP000193963">
    <property type="component" value="Unassembled WGS sequence"/>
</dbReference>
<keyword evidence="5 7" id="KW-1133">Transmembrane helix</keyword>
<evidence type="ECO:0000313" key="11">
    <source>
        <dbReference type="Proteomes" id="UP000193963"/>
    </source>
</evidence>
<evidence type="ECO:0000256" key="2">
    <source>
        <dbReference type="ARBA" id="ARBA00022448"/>
    </source>
</evidence>
<evidence type="ECO:0000256" key="4">
    <source>
        <dbReference type="ARBA" id="ARBA00022692"/>
    </source>
</evidence>
<dbReference type="InterPro" id="IPR000515">
    <property type="entry name" value="MetI-like"/>
</dbReference>
<feature type="transmembrane region" description="Helical" evidence="7">
    <location>
        <begin position="97"/>
        <end position="122"/>
    </location>
</feature>
<protein>
    <submittedName>
        <fullName evidence="10">Putative aliphatic sulfonates transport permease protein SsuC</fullName>
    </submittedName>
</protein>
<evidence type="ECO:0000313" key="10">
    <source>
        <dbReference type="EMBL" id="SLN64564.1"/>
    </source>
</evidence>
<dbReference type="PANTHER" id="PTHR30151">
    <property type="entry name" value="ALKANE SULFONATE ABC TRANSPORTER-RELATED, MEMBRANE SUBUNIT"/>
    <property type="match status" value="1"/>
</dbReference>
<dbReference type="GO" id="GO:0055085">
    <property type="term" value="P:transmembrane transport"/>
    <property type="evidence" value="ECO:0007669"/>
    <property type="project" value="InterPro"/>
</dbReference>
<organism evidence="10 11">
    <name type="scientific">Pseudooceanicola marinus</name>
    <dbReference type="NCBI Taxonomy" id="396013"/>
    <lineage>
        <taxon>Bacteria</taxon>
        <taxon>Pseudomonadati</taxon>
        <taxon>Pseudomonadota</taxon>
        <taxon>Alphaproteobacteria</taxon>
        <taxon>Rhodobacterales</taxon>
        <taxon>Paracoccaceae</taxon>
        <taxon>Pseudooceanicola</taxon>
    </lineage>
</organism>
<comment type="similarity">
    <text evidence="7">Belongs to the binding-protein-dependent transport system permease family.</text>
</comment>
<evidence type="ECO:0000256" key="3">
    <source>
        <dbReference type="ARBA" id="ARBA00022475"/>
    </source>
</evidence>
<dbReference type="SUPFAM" id="SSF161098">
    <property type="entry name" value="MetI-like"/>
    <property type="match status" value="1"/>
</dbReference>
<dbReference type="AlphaFoldDB" id="A0A1X6ZXQ0"/>
<feature type="transmembrane region" description="Helical" evidence="7">
    <location>
        <begin position="212"/>
        <end position="236"/>
    </location>
</feature>
<dbReference type="PANTHER" id="PTHR30151:SF20">
    <property type="entry name" value="ABC TRANSPORTER PERMEASE PROTEIN HI_0355-RELATED"/>
    <property type="match status" value="1"/>
</dbReference>
<feature type="transmembrane region" description="Helical" evidence="7">
    <location>
        <begin position="159"/>
        <end position="178"/>
    </location>
</feature>
<evidence type="ECO:0000256" key="8">
    <source>
        <dbReference type="SAM" id="MobiDB-lite"/>
    </source>
</evidence>
<evidence type="ECO:0000256" key="1">
    <source>
        <dbReference type="ARBA" id="ARBA00004651"/>
    </source>
</evidence>
<evidence type="ECO:0000256" key="5">
    <source>
        <dbReference type="ARBA" id="ARBA00022989"/>
    </source>
</evidence>
<keyword evidence="6 7" id="KW-0472">Membrane</keyword>
<feature type="region of interest" description="Disordered" evidence="8">
    <location>
        <begin position="1"/>
        <end position="30"/>
    </location>
</feature>